<proteinExistence type="predicted"/>
<feature type="region of interest" description="Disordered" evidence="1">
    <location>
        <begin position="322"/>
        <end position="400"/>
    </location>
</feature>
<feature type="compositionally biased region" description="Low complexity" evidence="1">
    <location>
        <begin position="242"/>
        <end position="254"/>
    </location>
</feature>
<feature type="compositionally biased region" description="Low complexity" evidence="1">
    <location>
        <begin position="68"/>
        <end position="83"/>
    </location>
</feature>
<keyword evidence="3" id="KW-1185">Reference proteome</keyword>
<dbReference type="AlphaFoldDB" id="A0A9W4DTQ2"/>
<gene>
    <name evidence="2" type="ORF">SCOCK_20383</name>
</gene>
<sequence>MGRGRGVDCGGGLEPRPRRRGLLPPHRPGRLPGRPARRPARLGVLGRGLLTRLRLPRLLPGPPRPPRQRAGPGHLEGRAAARGGARRRARRGARAAGALHTVGLPPGVRQRPLHRAAAVPRRRGRRRHGRVGDAVPPRRDQRVRQRVLPRGAARLPQPVADRGAAHRAGPAGRQRARHRLRRDPPRPPGPAHRPAVRGHARGCGRALRRADRRPAGGRGGLDRRPRPPRGGHVPGRVRRPGRVLPLHPHVLGPCPLLPRRRGLRHDHPRTGLTPPRGVRPAVRLPPHPGGGLSAQFRPQSLGGPPAPLGVVAAVSTRRFRRRRPPFPAPLGNAHPLRRGQPTRGARGLPQAKLWGRNRAMGHDGASGDHPPQGAGAEGRGNCARNPSPGVRRLPTVGGRG</sequence>
<protein>
    <submittedName>
        <fullName evidence="2">Uncharacterized protein</fullName>
    </submittedName>
</protein>
<dbReference type="EMBL" id="CAJSLV010000048">
    <property type="protein sequence ID" value="CAG6393352.1"/>
    <property type="molecule type" value="Genomic_DNA"/>
</dbReference>
<dbReference type="Proteomes" id="UP001152519">
    <property type="component" value="Unassembled WGS sequence"/>
</dbReference>
<feature type="compositionally biased region" description="Basic residues" evidence="1">
    <location>
        <begin position="84"/>
        <end position="93"/>
    </location>
</feature>
<feature type="compositionally biased region" description="Low complexity" evidence="1">
    <location>
        <begin position="160"/>
        <end position="173"/>
    </location>
</feature>
<comment type="caution">
    <text evidence="2">The sequence shown here is derived from an EMBL/GenBank/DDBJ whole genome shotgun (WGS) entry which is preliminary data.</text>
</comment>
<accession>A0A9W4DTQ2</accession>
<organism evidence="2 3">
    <name type="scientific">Actinacidiphila cocklensis</name>
    <dbReference type="NCBI Taxonomy" id="887465"/>
    <lineage>
        <taxon>Bacteria</taxon>
        <taxon>Bacillati</taxon>
        <taxon>Actinomycetota</taxon>
        <taxon>Actinomycetes</taxon>
        <taxon>Kitasatosporales</taxon>
        <taxon>Streptomycetaceae</taxon>
        <taxon>Actinacidiphila</taxon>
    </lineage>
</organism>
<feature type="compositionally biased region" description="Basic residues" evidence="1">
    <location>
        <begin position="194"/>
        <end position="207"/>
    </location>
</feature>
<evidence type="ECO:0000256" key="1">
    <source>
        <dbReference type="SAM" id="MobiDB-lite"/>
    </source>
</evidence>
<name>A0A9W4DTQ2_9ACTN</name>
<evidence type="ECO:0000313" key="2">
    <source>
        <dbReference type="EMBL" id="CAG6393352.1"/>
    </source>
</evidence>
<feature type="compositionally biased region" description="Basic and acidic residues" evidence="1">
    <location>
        <begin position="208"/>
        <end position="225"/>
    </location>
</feature>
<feature type="compositionally biased region" description="Basic residues" evidence="1">
    <location>
        <begin position="258"/>
        <end position="267"/>
    </location>
</feature>
<reference evidence="2" key="1">
    <citation type="submission" date="2021-05" db="EMBL/GenBank/DDBJ databases">
        <authorList>
            <person name="Arsene-Ploetze F."/>
        </authorList>
    </citation>
    <scope>NUCLEOTIDE SEQUENCE</scope>
    <source>
        <strain evidence="2">DSM 42138</strain>
    </source>
</reference>
<feature type="compositionally biased region" description="Low complexity" evidence="1">
    <location>
        <begin position="41"/>
        <end position="58"/>
    </location>
</feature>
<evidence type="ECO:0000313" key="3">
    <source>
        <dbReference type="Proteomes" id="UP001152519"/>
    </source>
</evidence>
<feature type="compositionally biased region" description="Gly residues" evidence="1">
    <location>
        <begin position="1"/>
        <end position="13"/>
    </location>
</feature>
<feature type="region of interest" description="Disordered" evidence="1">
    <location>
        <begin position="1"/>
        <end position="281"/>
    </location>
</feature>
<feature type="compositionally biased region" description="Basic residues" evidence="1">
    <location>
        <begin position="120"/>
        <end position="129"/>
    </location>
</feature>